<evidence type="ECO:0000313" key="6">
    <source>
        <dbReference type="EMBL" id="MEN5378375.1"/>
    </source>
</evidence>
<dbReference type="InterPro" id="IPR036118">
    <property type="entry name" value="UreE_N_sf"/>
</dbReference>
<evidence type="ECO:0000256" key="2">
    <source>
        <dbReference type="ARBA" id="ARBA00022596"/>
    </source>
</evidence>
<proteinExistence type="inferred from homology"/>
<dbReference type="RefSeq" id="WP_132770925.1">
    <property type="nucleotide sequence ID" value="NZ_JAOQNK010000001.1"/>
</dbReference>
<accession>A0ABV0BUA6</accession>
<evidence type="ECO:0000259" key="5">
    <source>
        <dbReference type="SMART" id="SM00988"/>
    </source>
</evidence>
<sequence length="165" mass="18999">MIITEITRNIKNEVVSKRCDLLIIEWYESTKRIQRLRTEEGMDIAFKLLGNTSQLHNGDILYEDADKIVVIAIRSCDVICIESLNFLEIAFISCEIGNKHLPLFIEGNELLIPFERTMQSWLNKQGIPYTLASRQLLSQLNANVDANYHRELKFSTKGIPLFIKA</sequence>
<dbReference type="Gene3D" id="2.60.260.20">
    <property type="entry name" value="Urease metallochaperone UreE, N-terminal domain"/>
    <property type="match status" value="1"/>
</dbReference>
<dbReference type="SUPFAM" id="SSF69287">
    <property type="entry name" value="Urease metallochaperone UreE, N-terminal domain"/>
    <property type="match status" value="1"/>
</dbReference>
<dbReference type="SUPFAM" id="SSF69737">
    <property type="entry name" value="Urease metallochaperone UreE, C-terminal domain"/>
    <property type="match status" value="1"/>
</dbReference>
<dbReference type="EMBL" id="JBDJNQ010000006">
    <property type="protein sequence ID" value="MEN5378375.1"/>
    <property type="molecule type" value="Genomic_DNA"/>
</dbReference>
<reference evidence="6 7" key="1">
    <citation type="submission" date="2024-04" db="EMBL/GenBank/DDBJ databases">
        <title>WGS of bacteria from Torrens River.</title>
        <authorList>
            <person name="Wyrsch E.R."/>
            <person name="Drigo B."/>
        </authorList>
    </citation>
    <scope>NUCLEOTIDE SEQUENCE [LARGE SCALE GENOMIC DNA]</scope>
    <source>
        <strain evidence="6 7">TWI391</strain>
    </source>
</reference>
<dbReference type="CDD" id="cd00571">
    <property type="entry name" value="UreE"/>
    <property type="match status" value="1"/>
</dbReference>
<keyword evidence="2 4" id="KW-0533">Nickel</keyword>
<name>A0ABV0BUA6_9SPHI</name>
<evidence type="ECO:0000256" key="3">
    <source>
        <dbReference type="ARBA" id="ARBA00023186"/>
    </source>
</evidence>
<feature type="domain" description="UreE urease accessory N-terminal" evidence="5">
    <location>
        <begin position="3"/>
        <end position="69"/>
    </location>
</feature>
<dbReference type="SMART" id="SM00988">
    <property type="entry name" value="UreE_N"/>
    <property type="match status" value="1"/>
</dbReference>
<comment type="function">
    <text evidence="4">Involved in urease metallocenter assembly. Binds nickel. Probably functions as a nickel donor during metallocenter assembly.</text>
</comment>
<dbReference type="PIRSF" id="PIRSF036402">
    <property type="entry name" value="Ureas_acces_UreE"/>
    <property type="match status" value="1"/>
</dbReference>
<protein>
    <recommendedName>
        <fullName evidence="4">Urease accessory protein UreE</fullName>
    </recommendedName>
</protein>
<dbReference type="InterPro" id="IPR012406">
    <property type="entry name" value="UreE"/>
</dbReference>
<evidence type="ECO:0000256" key="4">
    <source>
        <dbReference type="HAMAP-Rule" id="MF_00822"/>
    </source>
</evidence>
<comment type="similarity">
    <text evidence="4">Belongs to the UreE family.</text>
</comment>
<comment type="subcellular location">
    <subcellularLocation>
        <location evidence="4">Cytoplasm</location>
    </subcellularLocation>
</comment>
<keyword evidence="7" id="KW-1185">Reference proteome</keyword>
<dbReference type="Proteomes" id="UP001409291">
    <property type="component" value="Unassembled WGS sequence"/>
</dbReference>
<organism evidence="6 7">
    <name type="scientific">Sphingobacterium kitahiroshimense</name>
    <dbReference type="NCBI Taxonomy" id="470446"/>
    <lineage>
        <taxon>Bacteria</taxon>
        <taxon>Pseudomonadati</taxon>
        <taxon>Bacteroidota</taxon>
        <taxon>Sphingobacteriia</taxon>
        <taxon>Sphingobacteriales</taxon>
        <taxon>Sphingobacteriaceae</taxon>
        <taxon>Sphingobacterium</taxon>
    </lineage>
</organism>
<dbReference type="Pfam" id="PF02814">
    <property type="entry name" value="UreE_N"/>
    <property type="match status" value="1"/>
</dbReference>
<keyword evidence="1 4" id="KW-0963">Cytoplasm</keyword>
<keyword evidence="3 4" id="KW-0143">Chaperone</keyword>
<dbReference type="HAMAP" id="MF_00822">
    <property type="entry name" value="UreE"/>
    <property type="match status" value="1"/>
</dbReference>
<dbReference type="InterPro" id="IPR004029">
    <property type="entry name" value="UreE_N"/>
</dbReference>
<gene>
    <name evidence="4" type="primary">ureE</name>
    <name evidence="6" type="ORF">ABE541_14015</name>
</gene>
<evidence type="ECO:0000313" key="7">
    <source>
        <dbReference type="Proteomes" id="UP001409291"/>
    </source>
</evidence>
<dbReference type="Gene3D" id="3.30.70.790">
    <property type="entry name" value="UreE, C-terminal domain"/>
    <property type="match status" value="1"/>
</dbReference>
<evidence type="ECO:0000256" key="1">
    <source>
        <dbReference type="ARBA" id="ARBA00022490"/>
    </source>
</evidence>
<comment type="caution">
    <text evidence="6">The sequence shown here is derived from an EMBL/GenBank/DDBJ whole genome shotgun (WGS) entry which is preliminary data.</text>
</comment>